<feature type="region of interest" description="Disordered" evidence="8">
    <location>
        <begin position="259"/>
        <end position="345"/>
    </location>
</feature>
<dbReference type="EMBL" id="NWUJ01000004">
    <property type="protein sequence ID" value="PFH35785.1"/>
    <property type="molecule type" value="Genomic_DNA"/>
</dbReference>
<evidence type="ECO:0000256" key="7">
    <source>
        <dbReference type="SAM" id="Coils"/>
    </source>
</evidence>
<feature type="compositionally biased region" description="Basic and acidic residues" evidence="8">
    <location>
        <begin position="607"/>
        <end position="620"/>
    </location>
</feature>
<evidence type="ECO:0000256" key="2">
    <source>
        <dbReference type="ARBA" id="ARBA00022679"/>
    </source>
</evidence>
<feature type="compositionally biased region" description="Basic and acidic residues" evidence="8">
    <location>
        <begin position="824"/>
        <end position="843"/>
    </location>
</feature>
<feature type="compositionally biased region" description="Basic and acidic residues" evidence="8">
    <location>
        <begin position="874"/>
        <end position="901"/>
    </location>
</feature>
<dbReference type="InterPro" id="IPR017441">
    <property type="entry name" value="Protein_kinase_ATP_BS"/>
</dbReference>
<dbReference type="GO" id="GO:0007059">
    <property type="term" value="P:chromosome segregation"/>
    <property type="evidence" value="ECO:0007669"/>
    <property type="project" value="TreeGrafter"/>
</dbReference>
<dbReference type="SMART" id="SM00220">
    <property type="entry name" value="S_TKc"/>
    <property type="match status" value="1"/>
</dbReference>
<dbReference type="VEuPathDB" id="ToxoDB:BESB_054360"/>
<feature type="compositionally biased region" description="Low complexity" evidence="8">
    <location>
        <begin position="1075"/>
        <end position="1089"/>
    </location>
</feature>
<sequence>MLAGGDAANGSGEPILVLLNPQTGQTAAPAPSFPAAARGPAPYPVFPPAFTSPAARLSPTRSRRVSKAAFVPSSSPLRASAAPPSAPEAFAAPPWRRAREAPAAKQGQDVWIFYHQPRRHVAEAEASLLPASSLAHSPPSLSGAAYSFPLTERACAAERSRGEDESPSCRTLVASGSRAPSACSGLPVSAPSSPPSAFSSPCLAAPRASLASSRPSPSLAPASAAAAPPPTARQLLFAHQWRLNLAVLVEAFNVSPLFSPGSDEAPSERLPEEAPARAPRTPRGGSSPRGASPSAGCRDRASASEGTPFAGGREEKKPRGDGGAGGEARTAGVVEGAGRPGEDANWDDAFAERRMKKARKRVAVKYAFLLRDKTEEPEERQEAARKEGADAETLRGREITFVLMEDVEEERARRARERKQTEELRLRLDAWNWEARAQEHRDALQRVQAELDESLHQQQIALAETQGCTYRLPKLLWRALAEAKEYERLFQSFSLEEANKLYGRRDVFADWQIENQRLRRAFMAQLQHQQNLILKRVRASPPAPSLASQDEKREHAAAVPPLSRRGQLSPAKRQREIADPSEKENANSSVSPSFAAPTTSPGRGRGRSGEDPEGAKHPEDAALQDQLQTYRHRELRLRRRHARLKRGLHEALRALQSLSTSHSQASSSSGGRRGAPAGGGRGSDVRPARQSGAGEDERKKTERLLLELLGDSEDSGSSSAADPARTDSDSQPPLASSFTSSSASAFSASVAFSPPRELVPSTARRPSGARRPETAAGGRQRSPLGGEEIPKQGLDGNEPDAGIREGNEDAAAVTRRRSGLRADAGSKEDNQGEEERSRLRDSAAGRSPRVLSPSSPSRTGGWDREESDSGSAEKPTRRKTELAPEPADAQRKGRPDTRNERGGNGARFKESSPCASSQEARGGSPASDNNSRPPSATLSPSQKRERDAEEERRCKRRREAEGADERGEVDGSGGHTSRRMSLHAEDRNAEAAGVCDEARLSPRAAQDAFADECEGYRDIRRCTGLEAGAAVAREISERGSEDGRKDESSEKQDEDGTLMLMMMGEDDHRRHRIDSSSSSCPGASSANASRSWTRLSPPPSFPSASFSSSPGGLGETSRLRAAPLALASSSARGLSSFPHLPLASFSASGPLARGACSAASPPEPLEAGEAPSHDGAGTDSARGEEAMEGDARDASRDAEDGSREWTAAEAGRAESLSARREGEVTGDGDAGRESGGASCGSPPRGLELSEEAGNDGQVSNAAMETGRADAFSEADSDTRRAGEFPHGADAGRRRRTGAHDRLDTGALETSNSAGAAGLPGASSASPSLSLRRPSDPGALSEGQPREEEERSHSAPTAGDESSATRHRDYLEDIVQVDQFGKYANILNNWETVMHTPLPEQLLWLDETKPDRTIRPPSQDSYRDGTLFIECLHVESNFFRLLRRCFAACGGGRGRRPLPAERLRAFRAQILEENAELYSMKKQLDASRYRLMKQTKLFLAQANSQFSNFHQLKRGYRLLNLLGKGGFAEVWEVFDPLTCDVLAAKLHVLSSVEKESARWHIVKRVQNEIEIHKDILPHPHIVEMKACFEMGNDVLASILELCEGGDVDHFLKLSGTLPEAHAAEWTRQILEALLYLKRQPVGVIHHLDIKPGNVLLQRGQCKLADFGLSRVAPRAAREEGADSGEESAEEGSEAEGAEDEAGLARGNLQKGRRRGEKRAQPQVFWEGGGTLWYQPPECLIHQRQRQMRRTCQAGDEVRSPPPPAAGLSPAPPKRKSLPEGTSPSASPSPSASGSSSPYAAAQSRATRNVAARLAVAERRGEERARLLALADKDLEAFFRALPLVRYVPLDDKIDIWAVGCILYEMLFNKRPFGPSPAQTSSDPTLALIRDALRGPQFPERQSERSASQKRKSEAFSQVKGDTFSFEAHNGEQSKEPSDLCINLLERLLAYDASQRPTVEEALAHPFFANQMEIRSSTESSANGPEAGACARSFEELELRRRAFQRQQFARAPGNSDAEAAGDAEEEERYLTEGLAERANL</sequence>
<feature type="binding site" evidence="6">
    <location>
        <position position="1544"/>
    </location>
    <ligand>
        <name>ATP</name>
        <dbReference type="ChEBI" id="CHEBI:30616"/>
    </ligand>
</feature>
<evidence type="ECO:0000256" key="1">
    <source>
        <dbReference type="ARBA" id="ARBA00022527"/>
    </source>
</evidence>
<feature type="compositionally biased region" description="Low complexity" evidence="8">
    <location>
        <begin position="1312"/>
        <end position="1331"/>
    </location>
</feature>
<keyword evidence="4 10" id="KW-0418">Kinase</keyword>
<keyword evidence="11" id="KW-1185">Reference proteome</keyword>
<feature type="compositionally biased region" description="Low complexity" evidence="8">
    <location>
        <begin position="1781"/>
        <end position="1802"/>
    </location>
</feature>
<dbReference type="PANTHER" id="PTHR22974:SF23">
    <property type="entry name" value="TOUSLED-LIKE KINASE, ISOFORM G"/>
    <property type="match status" value="1"/>
</dbReference>
<keyword evidence="5 6" id="KW-0067">ATP-binding</keyword>
<evidence type="ECO:0000256" key="4">
    <source>
        <dbReference type="ARBA" id="ARBA00022777"/>
    </source>
</evidence>
<feature type="compositionally biased region" description="Low complexity" evidence="8">
    <location>
        <begin position="657"/>
        <end position="670"/>
    </location>
</feature>
<evidence type="ECO:0000313" key="10">
    <source>
        <dbReference type="EMBL" id="PFH35785.1"/>
    </source>
</evidence>
<keyword evidence="3 6" id="KW-0547">Nucleotide-binding</keyword>
<feature type="compositionally biased region" description="Polar residues" evidence="8">
    <location>
        <begin position="926"/>
        <end position="941"/>
    </location>
</feature>
<evidence type="ECO:0000259" key="9">
    <source>
        <dbReference type="PROSITE" id="PS50011"/>
    </source>
</evidence>
<dbReference type="PROSITE" id="PS50011">
    <property type="entry name" value="PROTEIN_KINASE_DOM"/>
    <property type="match status" value="1"/>
</dbReference>
<keyword evidence="2" id="KW-0808">Transferase</keyword>
<dbReference type="GO" id="GO:0004674">
    <property type="term" value="F:protein serine/threonine kinase activity"/>
    <property type="evidence" value="ECO:0007669"/>
    <property type="project" value="UniProtKB-KW"/>
</dbReference>
<feature type="region of interest" description="Disordered" evidence="8">
    <location>
        <begin position="1033"/>
        <end position="1365"/>
    </location>
</feature>
<feature type="compositionally biased region" description="Basic and acidic residues" evidence="8">
    <location>
        <begin position="1034"/>
        <end position="1051"/>
    </location>
</feature>
<feature type="compositionally biased region" description="Basic and acidic residues" evidence="8">
    <location>
        <begin position="1343"/>
        <end position="1352"/>
    </location>
</feature>
<dbReference type="InterPro" id="IPR000719">
    <property type="entry name" value="Prot_kinase_dom"/>
</dbReference>
<organism evidence="10 11">
    <name type="scientific">Besnoitia besnoiti</name>
    <name type="common">Apicomplexan protozoan</name>
    <dbReference type="NCBI Taxonomy" id="94643"/>
    <lineage>
        <taxon>Eukaryota</taxon>
        <taxon>Sar</taxon>
        <taxon>Alveolata</taxon>
        <taxon>Apicomplexa</taxon>
        <taxon>Conoidasida</taxon>
        <taxon>Coccidia</taxon>
        <taxon>Eucoccidiorida</taxon>
        <taxon>Eimeriorina</taxon>
        <taxon>Sarcocystidae</taxon>
        <taxon>Besnoitia</taxon>
    </lineage>
</organism>
<dbReference type="GO" id="GO:0035556">
    <property type="term" value="P:intracellular signal transduction"/>
    <property type="evidence" value="ECO:0007669"/>
    <property type="project" value="TreeGrafter"/>
</dbReference>
<feature type="compositionally biased region" description="Acidic residues" evidence="8">
    <location>
        <begin position="1680"/>
        <end position="1700"/>
    </location>
</feature>
<comment type="caution">
    <text evidence="10">The sequence shown here is derived from an EMBL/GenBank/DDBJ whole genome shotgun (WGS) entry which is preliminary data.</text>
</comment>
<dbReference type="STRING" id="94643.A0A2A9MCR5"/>
<dbReference type="PROSITE" id="PS00108">
    <property type="entry name" value="PROTEIN_KINASE_ST"/>
    <property type="match status" value="1"/>
</dbReference>
<name>A0A2A9MCR5_BESBE</name>
<feature type="compositionally biased region" description="Gly residues" evidence="8">
    <location>
        <begin position="671"/>
        <end position="682"/>
    </location>
</feature>
<feature type="compositionally biased region" description="Basic and acidic residues" evidence="8">
    <location>
        <begin position="695"/>
        <end position="705"/>
    </location>
</feature>
<evidence type="ECO:0000313" key="11">
    <source>
        <dbReference type="Proteomes" id="UP000224006"/>
    </source>
</evidence>
<dbReference type="PROSITE" id="PS00107">
    <property type="entry name" value="PROTEIN_KINASE_ATP"/>
    <property type="match status" value="1"/>
</dbReference>
<feature type="region of interest" description="Disordered" evidence="8">
    <location>
        <begin position="157"/>
        <end position="190"/>
    </location>
</feature>
<dbReference type="GO" id="GO:0005634">
    <property type="term" value="C:nucleus"/>
    <property type="evidence" value="ECO:0007669"/>
    <property type="project" value="TreeGrafter"/>
</dbReference>
<evidence type="ECO:0000256" key="5">
    <source>
        <dbReference type="ARBA" id="ARBA00022840"/>
    </source>
</evidence>
<reference evidence="10 11" key="1">
    <citation type="submission" date="2017-09" db="EMBL/GenBank/DDBJ databases">
        <title>Genome sequencing of Besnoitia besnoiti strain Bb-Ger1.</title>
        <authorList>
            <person name="Schares G."/>
            <person name="Venepally P."/>
            <person name="Lorenzi H.A."/>
        </authorList>
    </citation>
    <scope>NUCLEOTIDE SEQUENCE [LARGE SCALE GENOMIC DNA]</scope>
    <source>
        <strain evidence="10 11">Bb-Ger1</strain>
    </source>
</reference>
<feature type="compositionally biased region" description="Low complexity" evidence="8">
    <location>
        <begin position="735"/>
        <end position="753"/>
    </location>
</feature>
<feature type="domain" description="Protein kinase" evidence="9">
    <location>
        <begin position="1515"/>
        <end position="1966"/>
    </location>
</feature>
<feature type="region of interest" description="Disordered" evidence="8">
    <location>
        <begin position="1895"/>
        <end position="1915"/>
    </location>
</feature>
<evidence type="ECO:0000256" key="3">
    <source>
        <dbReference type="ARBA" id="ARBA00022741"/>
    </source>
</evidence>
<feature type="region of interest" description="Disordered" evidence="8">
    <location>
        <begin position="1672"/>
        <end position="1720"/>
    </location>
</feature>
<evidence type="ECO:0000256" key="8">
    <source>
        <dbReference type="SAM" id="MobiDB-lite"/>
    </source>
</evidence>
<dbReference type="GO" id="GO:0005524">
    <property type="term" value="F:ATP binding"/>
    <property type="evidence" value="ECO:0007669"/>
    <property type="project" value="UniProtKB-UniRule"/>
</dbReference>
<keyword evidence="7" id="KW-0175">Coiled coil</keyword>
<dbReference type="Pfam" id="PF00069">
    <property type="entry name" value="Pkinase"/>
    <property type="match status" value="2"/>
</dbReference>
<dbReference type="OrthoDB" id="332823at2759"/>
<feature type="compositionally biased region" description="Low complexity" evidence="8">
    <location>
        <begin position="27"/>
        <end position="38"/>
    </location>
</feature>
<dbReference type="Gene3D" id="1.10.510.10">
    <property type="entry name" value="Transferase(Phosphotransferase) domain 1"/>
    <property type="match status" value="2"/>
</dbReference>
<feature type="compositionally biased region" description="Basic and acidic residues" evidence="8">
    <location>
        <begin position="942"/>
        <end position="969"/>
    </location>
</feature>
<protein>
    <submittedName>
        <fullName evidence="10">Tyrosine kinase-like (TKL) protein</fullName>
    </submittedName>
</protein>
<dbReference type="Proteomes" id="UP000224006">
    <property type="component" value="Chromosome IV"/>
</dbReference>
<dbReference type="GeneID" id="40310365"/>
<feature type="coiled-coil region" evidence="7">
    <location>
        <begin position="404"/>
        <end position="457"/>
    </location>
</feature>
<dbReference type="PANTHER" id="PTHR22974">
    <property type="entry name" value="MIXED LINEAGE PROTEIN KINASE"/>
    <property type="match status" value="1"/>
</dbReference>
<dbReference type="KEGG" id="bbes:BESB_054360"/>
<feature type="region of interest" description="Disordered" evidence="8">
    <location>
        <begin position="1"/>
        <end position="38"/>
    </location>
</feature>
<dbReference type="SUPFAM" id="SSF56112">
    <property type="entry name" value="Protein kinase-like (PK-like)"/>
    <property type="match status" value="2"/>
</dbReference>
<feature type="region of interest" description="Disordered" evidence="8">
    <location>
        <begin position="1743"/>
        <end position="1802"/>
    </location>
</feature>
<feature type="compositionally biased region" description="Basic and acidic residues" evidence="8">
    <location>
        <begin position="1181"/>
        <end position="1203"/>
    </location>
</feature>
<dbReference type="InterPro" id="IPR011009">
    <property type="entry name" value="Kinase-like_dom_sf"/>
</dbReference>
<proteinExistence type="predicted"/>
<feature type="compositionally biased region" description="Low complexity" evidence="8">
    <location>
        <begin position="846"/>
        <end position="858"/>
    </location>
</feature>
<evidence type="ECO:0000256" key="6">
    <source>
        <dbReference type="PROSITE-ProRule" id="PRU10141"/>
    </source>
</evidence>
<feature type="compositionally biased region" description="Low complexity" evidence="8">
    <location>
        <begin position="276"/>
        <end position="296"/>
    </location>
</feature>
<gene>
    <name evidence="10" type="ORF">BESB_054360</name>
</gene>
<feature type="compositionally biased region" description="Basic and acidic residues" evidence="8">
    <location>
        <begin position="266"/>
        <end position="275"/>
    </location>
</feature>
<feature type="region of interest" description="Disordered" evidence="8">
    <location>
        <begin position="657"/>
        <end position="986"/>
    </location>
</feature>
<feature type="region of interest" description="Disordered" evidence="8">
    <location>
        <begin position="537"/>
        <end position="628"/>
    </location>
</feature>
<feature type="compositionally biased region" description="Low complexity" evidence="8">
    <location>
        <begin position="1119"/>
        <end position="1136"/>
    </location>
</feature>
<accession>A0A2A9MCR5</accession>
<feature type="region of interest" description="Disordered" evidence="8">
    <location>
        <begin position="2003"/>
        <end position="2039"/>
    </location>
</feature>
<feature type="compositionally biased region" description="Low complexity" evidence="8">
    <location>
        <begin position="2003"/>
        <end position="2017"/>
    </location>
</feature>
<dbReference type="InterPro" id="IPR008271">
    <property type="entry name" value="Ser/Thr_kinase_AS"/>
</dbReference>
<feature type="compositionally biased region" description="Basic and acidic residues" evidence="8">
    <location>
        <begin position="573"/>
        <end position="585"/>
    </location>
</feature>
<dbReference type="RefSeq" id="XP_029219794.1">
    <property type="nucleotide sequence ID" value="XM_029363871.1"/>
</dbReference>
<keyword evidence="1" id="KW-0723">Serine/threonine-protein kinase</keyword>